<evidence type="ECO:0000256" key="1">
    <source>
        <dbReference type="SAM" id="Coils"/>
    </source>
</evidence>
<dbReference type="Pfam" id="PF09550">
    <property type="entry name" value="Phage_TAC_6"/>
    <property type="match status" value="1"/>
</dbReference>
<dbReference type="RefSeq" id="WP_181729155.1">
    <property type="nucleotide sequence ID" value="NZ_JACEIR010000001.1"/>
</dbReference>
<keyword evidence="1" id="KW-0175">Coiled coil</keyword>
<dbReference type="InterPro" id="IPR019056">
    <property type="entry name" value="Phage_TAC_6"/>
</dbReference>
<evidence type="ECO:0000313" key="3">
    <source>
        <dbReference type="Proteomes" id="UP000633619"/>
    </source>
</evidence>
<feature type="coiled-coil region" evidence="1">
    <location>
        <begin position="63"/>
        <end position="90"/>
    </location>
</feature>
<keyword evidence="3" id="KW-1185">Reference proteome</keyword>
<comment type="caution">
    <text evidence="2">The sequence shown here is derived from an EMBL/GenBank/DDBJ whole genome shotgun (WGS) entry which is preliminary data.</text>
</comment>
<evidence type="ECO:0000313" key="2">
    <source>
        <dbReference type="EMBL" id="MBH8594089.1"/>
    </source>
</evidence>
<proteinExistence type="predicted"/>
<protein>
    <submittedName>
        <fullName evidence="2">Phage tail assembly chaperone</fullName>
    </submittedName>
</protein>
<dbReference type="EMBL" id="JAECVW010000001">
    <property type="protein sequence ID" value="MBH8594089.1"/>
    <property type="molecule type" value="Genomic_DNA"/>
</dbReference>
<reference evidence="2 3" key="1">
    <citation type="submission" date="2020-12" db="EMBL/GenBank/DDBJ databases">
        <title>WGS of Thermoactinomyces spp.</title>
        <authorList>
            <person name="Cheng K."/>
        </authorList>
    </citation>
    <scope>NUCLEOTIDE SEQUENCE [LARGE SCALE GENOMIC DNA]</scope>
    <source>
        <strain evidence="3">CICC 10671\DSM 43846</strain>
    </source>
</reference>
<name>A0A8I1DDP2_THEIN</name>
<gene>
    <name evidence="2" type="ORF">I8U20_01945</name>
</gene>
<accession>A0A8I1DDP2</accession>
<dbReference type="Proteomes" id="UP000633619">
    <property type="component" value="Unassembled WGS sequence"/>
</dbReference>
<organism evidence="2 3">
    <name type="scientific">Thermoactinomyces intermedius</name>
    <dbReference type="NCBI Taxonomy" id="2024"/>
    <lineage>
        <taxon>Bacteria</taxon>
        <taxon>Bacillati</taxon>
        <taxon>Bacillota</taxon>
        <taxon>Bacilli</taxon>
        <taxon>Bacillales</taxon>
        <taxon>Thermoactinomycetaceae</taxon>
        <taxon>Thermoactinomyces</taxon>
    </lineage>
</organism>
<dbReference type="AlphaFoldDB" id="A0A8I1DDP2"/>
<sequence length="94" mass="10995">MQKVAFGKLGLLPDEFWGLSPYEFHLMLKGKVEDEERYFDFLENLAVGIMNSKFLEKPAKLSKKNKSHKKDKKKKSLDELKQQFAFINRKEVSG</sequence>